<dbReference type="Pfam" id="PF07238">
    <property type="entry name" value="PilZ"/>
    <property type="match status" value="1"/>
</dbReference>
<dbReference type="SUPFAM" id="SSF141371">
    <property type="entry name" value="PilZ domain-like"/>
    <property type="match status" value="1"/>
</dbReference>
<proteinExistence type="predicted"/>
<protein>
    <submittedName>
        <fullName evidence="2">PilZ domain-containing protein</fullName>
    </submittedName>
</protein>
<dbReference type="AlphaFoldDB" id="A0A921E5C6"/>
<reference evidence="2" key="1">
    <citation type="journal article" date="2021" name="PeerJ">
        <title>Extensive microbial diversity within the chicken gut microbiome revealed by metagenomics and culture.</title>
        <authorList>
            <person name="Gilroy R."/>
            <person name="Ravi A."/>
            <person name="Getino M."/>
            <person name="Pursley I."/>
            <person name="Horton D.L."/>
            <person name="Alikhan N.F."/>
            <person name="Baker D."/>
            <person name="Gharbi K."/>
            <person name="Hall N."/>
            <person name="Watson M."/>
            <person name="Adriaenssens E.M."/>
            <person name="Foster-Nyarko E."/>
            <person name="Jarju S."/>
            <person name="Secka A."/>
            <person name="Antonio M."/>
            <person name="Oren A."/>
            <person name="Chaudhuri R.R."/>
            <person name="La Ragione R."/>
            <person name="Hildebrand F."/>
            <person name="Pallen M.J."/>
        </authorList>
    </citation>
    <scope>NUCLEOTIDE SEQUENCE</scope>
    <source>
        <strain evidence="2">316</strain>
    </source>
</reference>
<sequence>MIHRSSASLRTLILPAYCRSREQSEFHAVTKDIYQSGISFRSATKPQIDQVLTCSVRYVGVFEARVVETEGHLFIVRVLTSRERGGEIARTMLALAHEQVRPLEAWRAHSRISPMNKDVLITVDDGRILPGRLINVSASGAALVVEDTLEPGAHIVIGSTPARVVRDFRGGIGAAFIAPLDPAQIHAGIRL</sequence>
<feature type="domain" description="PilZ" evidence="1">
    <location>
        <begin position="107"/>
        <end position="185"/>
    </location>
</feature>
<dbReference type="Proteomes" id="UP000742631">
    <property type="component" value="Unassembled WGS sequence"/>
</dbReference>
<evidence type="ECO:0000313" key="2">
    <source>
        <dbReference type="EMBL" id="HJE25750.1"/>
    </source>
</evidence>
<dbReference type="GO" id="GO:0035438">
    <property type="term" value="F:cyclic-di-GMP binding"/>
    <property type="evidence" value="ECO:0007669"/>
    <property type="project" value="InterPro"/>
</dbReference>
<evidence type="ECO:0000259" key="1">
    <source>
        <dbReference type="Pfam" id="PF07238"/>
    </source>
</evidence>
<name>A0A921E5C6_9HYPH</name>
<gene>
    <name evidence="2" type="ORF">K8W01_19050</name>
</gene>
<comment type="caution">
    <text evidence="2">The sequence shown here is derived from an EMBL/GenBank/DDBJ whole genome shotgun (WGS) entry which is preliminary data.</text>
</comment>
<dbReference type="InterPro" id="IPR009875">
    <property type="entry name" value="PilZ_domain"/>
</dbReference>
<dbReference type="EMBL" id="DYYG01000061">
    <property type="protein sequence ID" value="HJE25750.1"/>
    <property type="molecule type" value="Genomic_DNA"/>
</dbReference>
<evidence type="ECO:0000313" key="3">
    <source>
        <dbReference type="Proteomes" id="UP000742631"/>
    </source>
</evidence>
<reference evidence="2" key="2">
    <citation type="submission" date="2021-09" db="EMBL/GenBank/DDBJ databases">
        <authorList>
            <person name="Gilroy R."/>
        </authorList>
    </citation>
    <scope>NUCLEOTIDE SEQUENCE</scope>
    <source>
        <strain evidence="2">316</strain>
    </source>
</reference>
<accession>A0A921E5C6</accession>
<organism evidence="2 3">
    <name type="scientific">Methylorubrum populi</name>
    <dbReference type="NCBI Taxonomy" id="223967"/>
    <lineage>
        <taxon>Bacteria</taxon>
        <taxon>Pseudomonadati</taxon>
        <taxon>Pseudomonadota</taxon>
        <taxon>Alphaproteobacteria</taxon>
        <taxon>Hyphomicrobiales</taxon>
        <taxon>Methylobacteriaceae</taxon>
        <taxon>Methylorubrum</taxon>
    </lineage>
</organism>